<sequence>MGDDPLWRFALGFYARPGAAPACLALQDEAGCDVMLVLWLLWCAEDGRPLDAGAIAAADARLARWRAAVIEPLRAARRAMKEALLPGVETEACRGCVKAVELEAERLALAALSAMAPEMCSVEAGAAVRNLALYAAHLGRALPEAAVQVLVEV</sequence>
<evidence type="ECO:0000313" key="2">
    <source>
        <dbReference type="Proteomes" id="UP000290759"/>
    </source>
</evidence>
<gene>
    <name evidence="1" type="ORF">D3273_17520</name>
</gene>
<name>A0A4Q2U385_9HYPH</name>
<proteinExistence type="predicted"/>
<dbReference type="OrthoDB" id="7875767at2"/>
<dbReference type="RefSeq" id="WP_129228189.1">
    <property type="nucleotide sequence ID" value="NZ_QYBB01000022.1"/>
</dbReference>
<organism evidence="1 2">
    <name type="scientific">Lichenibacterium minor</name>
    <dbReference type="NCBI Taxonomy" id="2316528"/>
    <lineage>
        <taxon>Bacteria</taxon>
        <taxon>Pseudomonadati</taxon>
        <taxon>Pseudomonadota</taxon>
        <taxon>Alphaproteobacteria</taxon>
        <taxon>Hyphomicrobiales</taxon>
        <taxon>Lichenihabitantaceae</taxon>
        <taxon>Lichenibacterium</taxon>
    </lineage>
</organism>
<keyword evidence="2" id="KW-1185">Reference proteome</keyword>
<accession>A0A4Q2U385</accession>
<dbReference type="Proteomes" id="UP000290759">
    <property type="component" value="Unassembled WGS sequence"/>
</dbReference>
<dbReference type="InterPro" id="IPR012659">
    <property type="entry name" value="CHP02444"/>
</dbReference>
<evidence type="ECO:0000313" key="1">
    <source>
        <dbReference type="EMBL" id="RYC30650.1"/>
    </source>
</evidence>
<dbReference type="EMBL" id="QYBB01000022">
    <property type="protein sequence ID" value="RYC30650.1"/>
    <property type="molecule type" value="Genomic_DNA"/>
</dbReference>
<protein>
    <submittedName>
        <fullName evidence="1">TIGR02444 family protein</fullName>
    </submittedName>
</protein>
<reference evidence="1 2" key="2">
    <citation type="submission" date="2019-02" db="EMBL/GenBank/DDBJ databases">
        <title>'Lichenibacterium ramalinii' gen. nov. sp. nov., 'Lichenibacterium minor' gen. nov. sp. nov.</title>
        <authorList>
            <person name="Pankratov T."/>
        </authorList>
    </citation>
    <scope>NUCLEOTIDE SEQUENCE [LARGE SCALE GENOMIC DNA]</scope>
    <source>
        <strain evidence="1 2">RmlP026</strain>
    </source>
</reference>
<reference evidence="1 2" key="1">
    <citation type="submission" date="2018-12" db="EMBL/GenBank/DDBJ databases">
        <authorList>
            <person name="Grouzdev D.S."/>
            <person name="Krutkina M.S."/>
        </authorList>
    </citation>
    <scope>NUCLEOTIDE SEQUENCE [LARGE SCALE GENOMIC DNA]</scope>
    <source>
        <strain evidence="1 2">RmlP026</strain>
    </source>
</reference>
<comment type="caution">
    <text evidence="1">The sequence shown here is derived from an EMBL/GenBank/DDBJ whole genome shotgun (WGS) entry which is preliminary data.</text>
</comment>
<dbReference type="NCBIfam" id="TIGR02444">
    <property type="entry name" value="TIGR02444 family protein"/>
    <property type="match status" value="1"/>
</dbReference>
<dbReference type="AlphaFoldDB" id="A0A4Q2U385"/>
<dbReference type="Pfam" id="PF09523">
    <property type="entry name" value="DUF2390"/>
    <property type="match status" value="1"/>
</dbReference>